<protein>
    <recommendedName>
        <fullName evidence="4">phosphoglycolate phosphatase</fullName>
        <ecNumber evidence="4">3.1.3.18</ecNumber>
    </recommendedName>
</protein>
<evidence type="ECO:0000313" key="5">
    <source>
        <dbReference type="EMBL" id="PJZ24817.1"/>
    </source>
</evidence>
<dbReference type="CDD" id="cd01427">
    <property type="entry name" value="HAD_like"/>
    <property type="match status" value="1"/>
</dbReference>
<dbReference type="InterPro" id="IPR023214">
    <property type="entry name" value="HAD_sf"/>
</dbReference>
<accession>A0A2M9XAU7</accession>
<dbReference type="InterPro" id="IPR041492">
    <property type="entry name" value="HAD_2"/>
</dbReference>
<dbReference type="Gene3D" id="1.10.150.240">
    <property type="entry name" value="Putative phosphatase, domain 2"/>
    <property type="match status" value="1"/>
</dbReference>
<reference evidence="5 6" key="1">
    <citation type="submission" date="2017-07" db="EMBL/GenBank/DDBJ databases">
        <title>Leptospira spp. isolated from tropical soils.</title>
        <authorList>
            <person name="Thibeaux R."/>
            <person name="Iraola G."/>
            <person name="Ferres I."/>
            <person name="Bierque E."/>
            <person name="Girault D."/>
            <person name="Soupe-Gilbert M.-E."/>
            <person name="Picardeau M."/>
            <person name="Goarant C."/>
        </authorList>
    </citation>
    <scope>NUCLEOTIDE SEQUENCE [LARGE SCALE GENOMIC DNA]</scope>
    <source>
        <strain evidence="5 6">MCA1-C-A1</strain>
    </source>
</reference>
<dbReference type="AlphaFoldDB" id="A0A2M9XAU7"/>
<dbReference type="SUPFAM" id="SSF56784">
    <property type="entry name" value="HAD-like"/>
    <property type="match status" value="1"/>
</dbReference>
<name>A0A2M9XAU7_9LEPT</name>
<dbReference type="GO" id="GO:0008967">
    <property type="term" value="F:phosphoglycolate phosphatase activity"/>
    <property type="evidence" value="ECO:0007669"/>
    <property type="project" value="UniProtKB-EC"/>
</dbReference>
<gene>
    <name evidence="5" type="ORF">CH357_14650</name>
</gene>
<evidence type="ECO:0000256" key="3">
    <source>
        <dbReference type="ARBA" id="ARBA00006171"/>
    </source>
</evidence>
<dbReference type="InterPro" id="IPR050155">
    <property type="entry name" value="HAD-like_hydrolase_sf"/>
</dbReference>
<dbReference type="SFLD" id="SFLDG01129">
    <property type="entry name" value="C1.5:_HAD__Beta-PGM__Phosphata"/>
    <property type="match status" value="1"/>
</dbReference>
<evidence type="ECO:0000256" key="4">
    <source>
        <dbReference type="ARBA" id="ARBA00013078"/>
    </source>
</evidence>
<dbReference type="EMBL" id="NPDN01000007">
    <property type="protein sequence ID" value="PJZ24817.1"/>
    <property type="molecule type" value="Genomic_DNA"/>
</dbReference>
<comment type="catalytic activity">
    <reaction evidence="1">
        <text>2-phosphoglycolate + H2O = glycolate + phosphate</text>
        <dbReference type="Rhea" id="RHEA:14369"/>
        <dbReference type="ChEBI" id="CHEBI:15377"/>
        <dbReference type="ChEBI" id="CHEBI:29805"/>
        <dbReference type="ChEBI" id="CHEBI:43474"/>
        <dbReference type="ChEBI" id="CHEBI:58033"/>
        <dbReference type="EC" id="3.1.3.18"/>
    </reaction>
</comment>
<dbReference type="InterPro" id="IPR023198">
    <property type="entry name" value="PGP-like_dom2"/>
</dbReference>
<proteinExistence type="inferred from homology"/>
<dbReference type="Pfam" id="PF13419">
    <property type="entry name" value="HAD_2"/>
    <property type="match status" value="1"/>
</dbReference>
<dbReference type="PANTHER" id="PTHR43434:SF1">
    <property type="entry name" value="PHOSPHOGLYCOLATE PHOSPHATASE"/>
    <property type="match status" value="1"/>
</dbReference>
<dbReference type="Proteomes" id="UP000232196">
    <property type="component" value="Unassembled WGS sequence"/>
</dbReference>
<evidence type="ECO:0000256" key="1">
    <source>
        <dbReference type="ARBA" id="ARBA00000830"/>
    </source>
</evidence>
<sequence length="228" mass="25856">MSVLVVFDIDGTLTDTVSLHRKAFHEVLISFGLPGLGSEIKEYKHHTDSNIFKEIYTSFKSDWDEKVSKKFEEELAQNIKEKFQKGISEISGAKIFLEKLRSAMIPFAYATGSFYEPAFLKLKDCGLPLDVPLATASSFYERESIVQSAVEESSKKYSKSFSKTICFGDGIWDSKTARNLGLEFIGITEDPKLHSEWKDQNIHHVFRDYSDDLSVLSAVLSFRTGKRI</sequence>
<dbReference type="EC" id="3.1.3.18" evidence="4"/>
<dbReference type="RefSeq" id="WP_100707508.1">
    <property type="nucleotide sequence ID" value="NZ_NPDL01000006.1"/>
</dbReference>
<evidence type="ECO:0000256" key="2">
    <source>
        <dbReference type="ARBA" id="ARBA00004818"/>
    </source>
</evidence>
<organism evidence="5 6">
    <name type="scientific">Leptospira hartskeerlii</name>
    <dbReference type="NCBI Taxonomy" id="2023177"/>
    <lineage>
        <taxon>Bacteria</taxon>
        <taxon>Pseudomonadati</taxon>
        <taxon>Spirochaetota</taxon>
        <taxon>Spirochaetia</taxon>
        <taxon>Leptospirales</taxon>
        <taxon>Leptospiraceae</taxon>
        <taxon>Leptospira</taxon>
    </lineage>
</organism>
<comment type="caution">
    <text evidence="5">The sequence shown here is derived from an EMBL/GenBank/DDBJ whole genome shotgun (WGS) entry which is preliminary data.</text>
</comment>
<dbReference type="PANTHER" id="PTHR43434">
    <property type="entry name" value="PHOSPHOGLYCOLATE PHOSPHATASE"/>
    <property type="match status" value="1"/>
</dbReference>
<evidence type="ECO:0000313" key="6">
    <source>
        <dbReference type="Proteomes" id="UP000232196"/>
    </source>
</evidence>
<dbReference type="OrthoDB" id="9792518at2"/>
<dbReference type="InterPro" id="IPR036412">
    <property type="entry name" value="HAD-like_sf"/>
</dbReference>
<comment type="pathway">
    <text evidence="2">Organic acid metabolism; glycolate biosynthesis; glycolate from 2-phosphoglycolate: step 1/1.</text>
</comment>
<dbReference type="GO" id="GO:0006281">
    <property type="term" value="P:DNA repair"/>
    <property type="evidence" value="ECO:0007669"/>
    <property type="project" value="TreeGrafter"/>
</dbReference>
<dbReference type="Gene3D" id="3.40.50.1000">
    <property type="entry name" value="HAD superfamily/HAD-like"/>
    <property type="match status" value="1"/>
</dbReference>
<keyword evidence="6" id="KW-1185">Reference proteome</keyword>
<comment type="similarity">
    <text evidence="3">Belongs to the HAD-like hydrolase superfamily. CbbY/CbbZ/Gph/YieH family.</text>
</comment>
<dbReference type="SFLD" id="SFLDS00003">
    <property type="entry name" value="Haloacid_Dehalogenase"/>
    <property type="match status" value="1"/>
</dbReference>